<dbReference type="AlphaFoldDB" id="I0EP81"/>
<proteinExistence type="predicted"/>
<dbReference type="KEGG" id="hce:HCW_07460"/>
<evidence type="ECO:0000313" key="3">
    <source>
        <dbReference type="Proteomes" id="UP000005010"/>
    </source>
</evidence>
<evidence type="ECO:0000313" key="2">
    <source>
        <dbReference type="EMBL" id="AFI04750.1"/>
    </source>
</evidence>
<feature type="transmembrane region" description="Helical" evidence="1">
    <location>
        <begin position="306"/>
        <end position="324"/>
    </location>
</feature>
<feature type="transmembrane region" description="Helical" evidence="1">
    <location>
        <begin position="226"/>
        <end position="250"/>
    </location>
</feature>
<dbReference type="RefSeq" id="WP_014661617.1">
    <property type="nucleotide sequence ID" value="NC_017737.1"/>
</dbReference>
<organism evidence="2 3">
    <name type="scientific">Helicobacter cetorum (strain ATCC BAA-429 / MIT 00-7128)</name>
    <dbReference type="NCBI Taxonomy" id="182217"/>
    <lineage>
        <taxon>Bacteria</taxon>
        <taxon>Pseudomonadati</taxon>
        <taxon>Campylobacterota</taxon>
        <taxon>Epsilonproteobacteria</taxon>
        <taxon>Campylobacterales</taxon>
        <taxon>Helicobacteraceae</taxon>
        <taxon>Helicobacter</taxon>
    </lineage>
</organism>
<gene>
    <name evidence="2" type="ordered locus">HCW_07460</name>
</gene>
<dbReference type="PATRIC" id="fig|182217.3.peg.1578"/>
<reference evidence="3" key="1">
    <citation type="submission" date="2012-04" db="EMBL/GenBank/DDBJ databases">
        <title>Complete genome sequence of Helicobacter cetorum strain MIT 00-7128.</title>
        <authorList>
            <person name="Kersulyte D."/>
            <person name="Berg D.E."/>
        </authorList>
    </citation>
    <scope>NUCLEOTIDE SEQUENCE [LARGE SCALE GENOMIC DNA]</scope>
    <source>
        <strain evidence="3">MIT 00-7128</strain>
    </source>
</reference>
<feature type="transmembrane region" description="Helical" evidence="1">
    <location>
        <begin position="194"/>
        <end position="214"/>
    </location>
</feature>
<dbReference type="Proteomes" id="UP000005010">
    <property type="component" value="Chromosome"/>
</dbReference>
<dbReference type="EMBL" id="CP003479">
    <property type="protein sequence ID" value="AFI04750.1"/>
    <property type="molecule type" value="Genomic_DNA"/>
</dbReference>
<keyword evidence="1" id="KW-0812">Transmembrane</keyword>
<sequence length="334" mass="38547">MEMLKNILDFMNSLKDFFVKFAKNEKEQNQSSKASIVAHDISVNGDSIIANNSHINSHNLTINGGNNTINTINNESCYNFSTHEISYQKKKITISFRSSADEVFQRYSFENSLLPMRKLVDKMSVQFLEALKVSYNEIIIQQKKNRFQVPDGLLQERENLEGLACFILFYNQYKNKVKKITIGKIIRFKKYQRLVSVLSTILLVCPVLFFGFFGEQFLLSCLNISSSFGVLLPLIFLLIAASPCMIQSWLTSDLSQIIIKEGKTWHACLNMIKNEDKNLSLSSFERNINKVFYFAAFFMLEKLPRYLAYIITALIVLFHVFSAFQNFSQPKLFI</sequence>
<dbReference type="HOGENOM" id="CLU_830988_0_0_7"/>
<keyword evidence="1" id="KW-1133">Transmembrane helix</keyword>
<keyword evidence="1" id="KW-0472">Membrane</keyword>
<keyword evidence="3" id="KW-1185">Reference proteome</keyword>
<accession>I0EP81</accession>
<name>I0EP81_HELC0</name>
<evidence type="ECO:0000256" key="1">
    <source>
        <dbReference type="SAM" id="Phobius"/>
    </source>
</evidence>
<protein>
    <submittedName>
        <fullName evidence="2">Uncharacterized protein</fullName>
    </submittedName>
</protein>